<feature type="region of interest" description="Disordered" evidence="1">
    <location>
        <begin position="1"/>
        <end position="103"/>
    </location>
</feature>
<feature type="compositionally biased region" description="Basic residues" evidence="1">
    <location>
        <begin position="426"/>
        <end position="440"/>
    </location>
</feature>
<accession>A0A1X2G4Y3</accession>
<evidence type="ECO:0000256" key="1">
    <source>
        <dbReference type="SAM" id="MobiDB-lite"/>
    </source>
</evidence>
<feature type="region of interest" description="Disordered" evidence="1">
    <location>
        <begin position="291"/>
        <end position="440"/>
    </location>
</feature>
<dbReference type="EMBL" id="MCGT01000044">
    <property type="protein sequence ID" value="ORX45106.1"/>
    <property type="molecule type" value="Genomic_DNA"/>
</dbReference>
<comment type="caution">
    <text evidence="2">The sequence shown here is derived from an EMBL/GenBank/DDBJ whole genome shotgun (WGS) entry which is preliminary data.</text>
</comment>
<gene>
    <name evidence="2" type="ORF">DM01DRAFT_1340188</name>
</gene>
<feature type="compositionally biased region" description="Basic and acidic residues" evidence="1">
    <location>
        <begin position="62"/>
        <end position="72"/>
    </location>
</feature>
<dbReference type="OrthoDB" id="10681013at2759"/>
<feature type="compositionally biased region" description="Low complexity" evidence="1">
    <location>
        <begin position="291"/>
        <end position="310"/>
    </location>
</feature>
<feature type="compositionally biased region" description="Low complexity" evidence="1">
    <location>
        <begin position="159"/>
        <end position="170"/>
    </location>
</feature>
<name>A0A1X2G4Y3_9FUNG</name>
<feature type="region of interest" description="Disordered" evidence="1">
    <location>
        <begin position="120"/>
        <end position="206"/>
    </location>
</feature>
<feature type="compositionally biased region" description="Polar residues" evidence="1">
    <location>
        <begin position="1"/>
        <end position="14"/>
    </location>
</feature>
<feature type="compositionally biased region" description="Polar residues" evidence="1">
    <location>
        <begin position="318"/>
        <end position="328"/>
    </location>
</feature>
<feature type="compositionally biased region" description="Low complexity" evidence="1">
    <location>
        <begin position="329"/>
        <end position="346"/>
    </location>
</feature>
<keyword evidence="3" id="KW-1185">Reference proteome</keyword>
<reference evidence="2 3" key="1">
    <citation type="submission" date="2016-07" db="EMBL/GenBank/DDBJ databases">
        <title>Pervasive Adenine N6-methylation of Active Genes in Fungi.</title>
        <authorList>
            <consortium name="DOE Joint Genome Institute"/>
            <person name="Mondo S.J."/>
            <person name="Dannebaum R.O."/>
            <person name="Kuo R.C."/>
            <person name="Labutti K."/>
            <person name="Haridas S."/>
            <person name="Kuo A."/>
            <person name="Salamov A."/>
            <person name="Ahrendt S.R."/>
            <person name="Lipzen A."/>
            <person name="Sullivan W."/>
            <person name="Andreopoulos W.B."/>
            <person name="Clum A."/>
            <person name="Lindquist E."/>
            <person name="Daum C."/>
            <person name="Ramamoorthy G.K."/>
            <person name="Gryganskyi A."/>
            <person name="Culley D."/>
            <person name="Magnuson J.K."/>
            <person name="James T.Y."/>
            <person name="O'Malley M.A."/>
            <person name="Stajich J.E."/>
            <person name="Spatafora J.W."/>
            <person name="Visel A."/>
            <person name="Grigoriev I.V."/>
        </authorList>
    </citation>
    <scope>NUCLEOTIDE SEQUENCE [LARGE SCALE GENOMIC DNA]</scope>
    <source>
        <strain evidence="2 3">NRRL 3301</strain>
    </source>
</reference>
<proteinExistence type="predicted"/>
<feature type="region of interest" description="Disordered" evidence="1">
    <location>
        <begin position="242"/>
        <end position="266"/>
    </location>
</feature>
<organism evidence="2 3">
    <name type="scientific">Hesseltinella vesiculosa</name>
    <dbReference type="NCBI Taxonomy" id="101127"/>
    <lineage>
        <taxon>Eukaryota</taxon>
        <taxon>Fungi</taxon>
        <taxon>Fungi incertae sedis</taxon>
        <taxon>Mucoromycota</taxon>
        <taxon>Mucoromycotina</taxon>
        <taxon>Mucoromycetes</taxon>
        <taxon>Mucorales</taxon>
        <taxon>Cunninghamellaceae</taxon>
        <taxon>Hesseltinella</taxon>
    </lineage>
</organism>
<feature type="compositionally biased region" description="Low complexity" evidence="1">
    <location>
        <begin position="26"/>
        <end position="42"/>
    </location>
</feature>
<protein>
    <submittedName>
        <fullName evidence="2">Uncharacterized protein</fullName>
    </submittedName>
</protein>
<evidence type="ECO:0000313" key="3">
    <source>
        <dbReference type="Proteomes" id="UP000242146"/>
    </source>
</evidence>
<dbReference type="AlphaFoldDB" id="A0A1X2G4Y3"/>
<dbReference type="Proteomes" id="UP000242146">
    <property type="component" value="Unassembled WGS sequence"/>
</dbReference>
<feature type="compositionally biased region" description="Polar residues" evidence="1">
    <location>
        <begin position="178"/>
        <end position="196"/>
    </location>
</feature>
<evidence type="ECO:0000313" key="2">
    <source>
        <dbReference type="EMBL" id="ORX45106.1"/>
    </source>
</evidence>
<sequence length="440" mass="47809">MAPQGTTSGSSKVNGSRRASLKPVESSFARSTASSRSRSSNAGLPTDEDTTHLNVKMARRSSHIEQQRRKSMVDSVRSSRRMSTMDQSTTPTPPVVVQAQHRSRANSLAIVSSARRPSAIITSAKKEDPSRHSVILRRRKPTTPHSTTANKLSPCLDETSSGVSSTVKSSDAACRSQPRGTQKSPSSPSPCGTTAGHSVPVAHDRQDATTKPIRLFDAWRDTLATKQRLAKEDLLTDAPFTSSAQQHLQGSAELKRQQQQHDSSLLARRRSTVLAAANSMPQHLLHTHLQHPLTSPLSSPDIPPSASSSLQRRRHITPPSTSLLKINTPSGKNQSQGSPSPSSSPIRPRKKSLTHEQPLSSMAAHPLSSATLARRRRSRTESLKEGVPTVTSTTTVRLLKKSIVSESRDSPSSHTKKFVGAPPNYTRKRGKVKKRNVKEE</sequence>